<dbReference type="InterPro" id="IPR007712">
    <property type="entry name" value="RelE/ParE_toxin"/>
</dbReference>
<dbReference type="RefSeq" id="WP_062640593.1">
    <property type="nucleotide sequence ID" value="NZ_FCOG02000086.1"/>
</dbReference>
<evidence type="ECO:0000313" key="3">
    <source>
        <dbReference type="Proteomes" id="UP000219522"/>
    </source>
</evidence>
<comment type="caution">
    <text evidence="2">The sequence shown here is derived from an EMBL/GenBank/DDBJ whole genome shotgun (WGS) entry which is preliminary data.</text>
</comment>
<organism evidence="2 3">
    <name type="scientific">Caballeronia arationis</name>
    <dbReference type="NCBI Taxonomy" id="1777142"/>
    <lineage>
        <taxon>Bacteria</taxon>
        <taxon>Pseudomonadati</taxon>
        <taxon>Pseudomonadota</taxon>
        <taxon>Betaproteobacteria</taxon>
        <taxon>Burkholderiales</taxon>
        <taxon>Burkholderiaceae</taxon>
        <taxon>Caballeronia</taxon>
    </lineage>
</organism>
<gene>
    <name evidence="2" type="ORF">SAMN05446927_1047</name>
</gene>
<evidence type="ECO:0000256" key="1">
    <source>
        <dbReference type="ARBA" id="ARBA00022649"/>
    </source>
</evidence>
<dbReference type="AlphaFoldDB" id="A0A7Z7I2F8"/>
<proteinExistence type="predicted"/>
<keyword evidence="3" id="KW-1185">Reference proteome</keyword>
<dbReference type="EMBL" id="OCSU01000001">
    <property type="protein sequence ID" value="SOE55571.1"/>
    <property type="molecule type" value="Genomic_DNA"/>
</dbReference>
<reference evidence="2 3" key="1">
    <citation type="submission" date="2017-09" db="EMBL/GenBank/DDBJ databases">
        <authorList>
            <person name="Varghese N."/>
            <person name="Submissions S."/>
        </authorList>
    </citation>
    <scope>NUCLEOTIDE SEQUENCE [LARGE SCALE GENOMIC DNA]</scope>
    <source>
        <strain evidence="2 3">OK806</strain>
    </source>
</reference>
<dbReference type="Gene3D" id="3.30.2310.20">
    <property type="entry name" value="RelE-like"/>
    <property type="match status" value="1"/>
</dbReference>
<keyword evidence="1" id="KW-1277">Toxin-antitoxin system</keyword>
<protein>
    <submittedName>
        <fullName evidence="2">ParE toxin of type II toxin-antitoxin system, parDE</fullName>
    </submittedName>
</protein>
<dbReference type="OrthoDB" id="121597at2"/>
<name>A0A7Z7I2F8_9BURK</name>
<dbReference type="Pfam" id="PF05016">
    <property type="entry name" value="ParE_toxin"/>
    <property type="match status" value="1"/>
</dbReference>
<accession>A0A7Z7I2F8</accession>
<sequence>MTYAVRFTLEVAADLDRLYDLIPQRDATNFTLAEAAIQAVCDGFAALRSSPFTCRKARSDAPFLRSLIIPFELTGYVALFEIEDSETVTVLAIRHQLEDDYH</sequence>
<evidence type="ECO:0000313" key="2">
    <source>
        <dbReference type="EMBL" id="SOE55571.1"/>
    </source>
</evidence>
<dbReference type="Proteomes" id="UP000219522">
    <property type="component" value="Unassembled WGS sequence"/>
</dbReference>
<dbReference type="InterPro" id="IPR035093">
    <property type="entry name" value="RelE/ParE_toxin_dom_sf"/>
</dbReference>